<feature type="compositionally biased region" description="Low complexity" evidence="5">
    <location>
        <begin position="723"/>
        <end position="734"/>
    </location>
</feature>
<keyword evidence="1" id="KW-0862">Zinc</keyword>
<feature type="compositionally biased region" description="Low complexity" evidence="5">
    <location>
        <begin position="48"/>
        <end position="57"/>
    </location>
</feature>
<dbReference type="Proteomes" id="UP001301769">
    <property type="component" value="Unassembled WGS sequence"/>
</dbReference>
<comment type="caution">
    <text evidence="6">The sequence shown here is derived from an EMBL/GenBank/DDBJ whole genome shotgun (WGS) entry which is preliminary data.</text>
</comment>
<reference evidence="6" key="2">
    <citation type="submission" date="2023-05" db="EMBL/GenBank/DDBJ databases">
        <authorList>
            <consortium name="Lawrence Berkeley National Laboratory"/>
            <person name="Steindorff A."/>
            <person name="Hensen N."/>
            <person name="Bonometti L."/>
            <person name="Westerberg I."/>
            <person name="Brannstrom I.O."/>
            <person name="Guillou S."/>
            <person name="Cros-Aarteil S."/>
            <person name="Calhoun S."/>
            <person name="Haridas S."/>
            <person name="Kuo A."/>
            <person name="Mondo S."/>
            <person name="Pangilinan J."/>
            <person name="Riley R."/>
            <person name="Labutti K."/>
            <person name="Andreopoulos B."/>
            <person name="Lipzen A."/>
            <person name="Chen C."/>
            <person name="Yanf M."/>
            <person name="Daum C."/>
            <person name="Ng V."/>
            <person name="Clum A."/>
            <person name="Ohm R."/>
            <person name="Martin F."/>
            <person name="Silar P."/>
            <person name="Natvig D."/>
            <person name="Lalanne C."/>
            <person name="Gautier V."/>
            <person name="Ament-Velasquez S.L."/>
            <person name="Kruys A."/>
            <person name="Hutchinson M.I."/>
            <person name="Powell A.J."/>
            <person name="Barry K."/>
            <person name="Miller A.N."/>
            <person name="Grigoriev I.V."/>
            <person name="Debuchy R."/>
            <person name="Gladieux P."/>
            <person name="Thoren M.H."/>
            <person name="Johannesson H."/>
        </authorList>
    </citation>
    <scope>NUCLEOTIDE SEQUENCE</scope>
    <source>
        <strain evidence="6">PSN293</strain>
    </source>
</reference>
<feature type="region of interest" description="Disordered" evidence="5">
    <location>
        <begin position="37"/>
        <end position="100"/>
    </location>
</feature>
<feature type="region of interest" description="Disordered" evidence="5">
    <location>
        <begin position="656"/>
        <end position="751"/>
    </location>
</feature>
<protein>
    <recommendedName>
        <fullName evidence="8">Transcription factor domain-containing protein</fullName>
    </recommendedName>
</protein>
<evidence type="ECO:0000256" key="5">
    <source>
        <dbReference type="SAM" id="MobiDB-lite"/>
    </source>
</evidence>
<evidence type="ECO:0000256" key="3">
    <source>
        <dbReference type="ARBA" id="ARBA00023125"/>
    </source>
</evidence>
<keyword evidence="2" id="KW-0805">Transcription regulation</keyword>
<feature type="compositionally biased region" description="Polar residues" evidence="5">
    <location>
        <begin position="667"/>
        <end position="688"/>
    </location>
</feature>
<evidence type="ECO:0000313" key="7">
    <source>
        <dbReference type="Proteomes" id="UP001301769"/>
    </source>
</evidence>
<dbReference type="CDD" id="cd12148">
    <property type="entry name" value="fungal_TF_MHR"/>
    <property type="match status" value="1"/>
</dbReference>
<keyword evidence="7" id="KW-1185">Reference proteome</keyword>
<feature type="region of interest" description="Disordered" evidence="5">
    <location>
        <begin position="1"/>
        <end position="23"/>
    </location>
</feature>
<evidence type="ECO:0000256" key="1">
    <source>
        <dbReference type="ARBA" id="ARBA00022833"/>
    </source>
</evidence>
<keyword evidence="3" id="KW-0238">DNA-binding</keyword>
<evidence type="ECO:0000256" key="4">
    <source>
        <dbReference type="ARBA" id="ARBA00023163"/>
    </source>
</evidence>
<dbReference type="PANTHER" id="PTHR47171:SF6">
    <property type="entry name" value="SPECIFIC TRANSCRIPTION FACTOR, PUTATIVE (AFU_ORTHOLOGUE AFUA_2G06130)-RELATED"/>
    <property type="match status" value="1"/>
</dbReference>
<keyword evidence="4" id="KW-0804">Transcription</keyword>
<dbReference type="PANTHER" id="PTHR47171">
    <property type="entry name" value="FARA-RELATED"/>
    <property type="match status" value="1"/>
</dbReference>
<evidence type="ECO:0000313" key="6">
    <source>
        <dbReference type="EMBL" id="KAK4217521.1"/>
    </source>
</evidence>
<accession>A0AAN7B9E0</accession>
<sequence length="805" mass="88257">MNKSKETVRWVGQDNRTGLPQKRKQVVRACSKCRKSKKRCAHVPMPVSPSYDSSSLSTTHVPRVPPRASTLSPDAFSHSITTTPPGSSARRRPSLDADASVAASQLLRIHEQGQAHATDAGPGSGVPDAPDKAAPFIGELNPEGIFVEATLSNATIISPEKDLITSPGIWIDGSSNSGSTSPKLVRLRNAITSHATSSSTGRAKNAGKGLTVTADDLESFSMLTQQFIVSERGALVRATDEAWEAIKRIYLHKIFPILPIFDESILSAPRMGSLIRCLIEASVCLAVAADSEAEHRLFLHKKQANGTRRGVLVSYQEYSQAVVDFIQIGVVELRASEPQEHVLDCVSILALTSFFWQPGPQARFSPMDSFGMLASMVHTYGIHLMGAAEARAPFRTNDSKRPNRLFRCLYAIDRLLSAFYARPVMFHNYDVVISLKPHEGDTPSFKLFMALTTHLDQIIELYRPRPTINQADIDFPIFERLIMEAGAQQEPDHILGTLEVLYHAISILSVRMPRSKFRSPYELDELLGCVSYSHLPPNRANARRSLSADRIVETIRDYELSPMPFVPYALSLSLSVQYRKWRFSRTPMFRARAKTAFEKIVPILQGLGKVWTSAKVTSALGAQVIKQLSMSHEPSAGQSREQSQQMDVDMPIAATTTREASHVPAASNMSPSTDLPTPATSTTYQSPHSTEKGINPAATRASYNYTAKASGTTAPSNSTSREQASQDPTQAQQLQPPPTSNSMWPPEQMVPELSGTTGFSSMLGGIENDGLLAGFDWTLANTLDPCYYASSYYWAPFQGEGGELQ</sequence>
<feature type="region of interest" description="Disordered" evidence="5">
    <location>
        <begin position="112"/>
        <end position="137"/>
    </location>
</feature>
<dbReference type="GO" id="GO:0003677">
    <property type="term" value="F:DNA binding"/>
    <property type="evidence" value="ECO:0007669"/>
    <property type="project" value="UniProtKB-KW"/>
</dbReference>
<dbReference type="AlphaFoldDB" id="A0AAN7B9E0"/>
<name>A0AAN7B9E0_9PEZI</name>
<evidence type="ECO:0000256" key="2">
    <source>
        <dbReference type="ARBA" id="ARBA00023015"/>
    </source>
</evidence>
<dbReference type="InterPro" id="IPR052073">
    <property type="entry name" value="Amide_Lactam_Regulators"/>
</dbReference>
<feature type="compositionally biased region" description="Polar residues" evidence="5">
    <location>
        <begin position="701"/>
        <end position="722"/>
    </location>
</feature>
<organism evidence="6 7">
    <name type="scientific">Rhypophila decipiens</name>
    <dbReference type="NCBI Taxonomy" id="261697"/>
    <lineage>
        <taxon>Eukaryota</taxon>
        <taxon>Fungi</taxon>
        <taxon>Dikarya</taxon>
        <taxon>Ascomycota</taxon>
        <taxon>Pezizomycotina</taxon>
        <taxon>Sordariomycetes</taxon>
        <taxon>Sordariomycetidae</taxon>
        <taxon>Sordariales</taxon>
        <taxon>Naviculisporaceae</taxon>
        <taxon>Rhypophila</taxon>
    </lineage>
</organism>
<evidence type="ECO:0008006" key="8">
    <source>
        <dbReference type="Google" id="ProtNLM"/>
    </source>
</evidence>
<reference evidence="6" key="1">
    <citation type="journal article" date="2023" name="Mol. Phylogenet. Evol.">
        <title>Genome-scale phylogeny and comparative genomics of the fungal order Sordariales.</title>
        <authorList>
            <person name="Hensen N."/>
            <person name="Bonometti L."/>
            <person name="Westerberg I."/>
            <person name="Brannstrom I.O."/>
            <person name="Guillou S."/>
            <person name="Cros-Aarteil S."/>
            <person name="Calhoun S."/>
            <person name="Haridas S."/>
            <person name="Kuo A."/>
            <person name="Mondo S."/>
            <person name="Pangilinan J."/>
            <person name="Riley R."/>
            <person name="LaButti K."/>
            <person name="Andreopoulos B."/>
            <person name="Lipzen A."/>
            <person name="Chen C."/>
            <person name="Yan M."/>
            <person name="Daum C."/>
            <person name="Ng V."/>
            <person name="Clum A."/>
            <person name="Steindorff A."/>
            <person name="Ohm R.A."/>
            <person name="Martin F."/>
            <person name="Silar P."/>
            <person name="Natvig D.O."/>
            <person name="Lalanne C."/>
            <person name="Gautier V."/>
            <person name="Ament-Velasquez S.L."/>
            <person name="Kruys A."/>
            <person name="Hutchinson M.I."/>
            <person name="Powell A.J."/>
            <person name="Barry K."/>
            <person name="Miller A.N."/>
            <person name="Grigoriev I.V."/>
            <person name="Debuchy R."/>
            <person name="Gladieux P."/>
            <person name="Hiltunen Thoren M."/>
            <person name="Johannesson H."/>
        </authorList>
    </citation>
    <scope>NUCLEOTIDE SEQUENCE</scope>
    <source>
        <strain evidence="6">PSN293</strain>
    </source>
</reference>
<proteinExistence type="predicted"/>
<gene>
    <name evidence="6" type="ORF">QBC37DRAFT_369945</name>
</gene>
<dbReference type="EMBL" id="MU858059">
    <property type="protein sequence ID" value="KAK4217521.1"/>
    <property type="molecule type" value="Genomic_DNA"/>
</dbReference>